<evidence type="ECO:0000313" key="3">
    <source>
        <dbReference type="Proteomes" id="UP000001640"/>
    </source>
</evidence>
<evidence type="ECO:0000256" key="1">
    <source>
        <dbReference type="SAM" id="MobiDB-lite"/>
    </source>
</evidence>
<dbReference type="RefSeq" id="XP_003677550.1">
    <property type="nucleotide sequence ID" value="XM_003677502.1"/>
</dbReference>
<feature type="compositionally biased region" description="Basic and acidic residues" evidence="1">
    <location>
        <begin position="93"/>
        <end position="107"/>
    </location>
</feature>
<dbReference type="HOGENOM" id="CLU_077719_1_0_1"/>
<organism evidence="2 3">
    <name type="scientific">Naumovozyma castellii</name>
    <name type="common">Yeast</name>
    <name type="synonym">Saccharomyces castellii</name>
    <dbReference type="NCBI Taxonomy" id="27288"/>
    <lineage>
        <taxon>Eukaryota</taxon>
        <taxon>Fungi</taxon>
        <taxon>Dikarya</taxon>
        <taxon>Ascomycota</taxon>
        <taxon>Saccharomycotina</taxon>
        <taxon>Saccharomycetes</taxon>
        <taxon>Saccharomycetales</taxon>
        <taxon>Saccharomycetaceae</taxon>
        <taxon>Naumovozyma</taxon>
    </lineage>
</organism>
<dbReference type="EMBL" id="HE576758">
    <property type="protein sequence ID" value="CCC71198.1"/>
    <property type="molecule type" value="Genomic_DNA"/>
</dbReference>
<protein>
    <submittedName>
        <fullName evidence="2">Uncharacterized protein</fullName>
    </submittedName>
</protein>
<dbReference type="STRING" id="1064592.G0VIG3"/>
<feature type="region of interest" description="Disordered" evidence="1">
    <location>
        <begin position="85"/>
        <end position="107"/>
    </location>
</feature>
<dbReference type="OMA" id="PWKCIDL"/>
<gene>
    <name evidence="2" type="primary">NCAS0G03110</name>
    <name evidence="2" type="ordered locus">NCAS_0G03110</name>
</gene>
<dbReference type="GeneID" id="96904863"/>
<dbReference type="Proteomes" id="UP000001640">
    <property type="component" value="Chromosome 7"/>
</dbReference>
<dbReference type="FunCoup" id="G0VIG3">
    <property type="interactions" value="29"/>
</dbReference>
<dbReference type="OrthoDB" id="3994490at2759"/>
<dbReference type="Pfam" id="PF09428">
    <property type="entry name" value="DUF2011"/>
    <property type="match status" value="1"/>
</dbReference>
<dbReference type="InterPro" id="IPR018555">
    <property type="entry name" value="C630.06c-like"/>
</dbReference>
<dbReference type="AlphaFoldDB" id="G0VIG3"/>
<dbReference type="eggNOG" id="ENOG502S1HU">
    <property type="taxonomic scope" value="Eukaryota"/>
</dbReference>
<dbReference type="KEGG" id="ncs:NCAS_0G03110"/>
<feature type="region of interest" description="Disordered" evidence="1">
    <location>
        <begin position="227"/>
        <end position="257"/>
    </location>
</feature>
<evidence type="ECO:0000313" key="2">
    <source>
        <dbReference type="EMBL" id="CCC71198.1"/>
    </source>
</evidence>
<reference evidence="2 3" key="1">
    <citation type="journal article" date="2011" name="Proc. Natl. Acad. Sci. U.S.A.">
        <title>Evolutionary erosion of yeast sex chromosomes by mating-type switching accidents.</title>
        <authorList>
            <person name="Gordon J.L."/>
            <person name="Armisen D."/>
            <person name="Proux-Wera E."/>
            <person name="Oheigeartaigh S.S."/>
            <person name="Byrne K.P."/>
            <person name="Wolfe K.H."/>
        </authorList>
    </citation>
    <scope>NUCLEOTIDE SEQUENCE [LARGE SCALE GENOMIC DNA]</scope>
    <source>
        <strain evidence="3">ATCC 76901 / BCRC 22586 / CBS 4309 / NBRC 1992 / NRRL Y-12630</strain>
    </source>
</reference>
<sequence>MHICRLYIVSRKDLFDNDTLLSTEEVPMPERELDMHDDFEIVDVVQDDSNTSKNDDADTAATNNEEQEEFEYFPLFSMGTSDATATNEEDQVEDKGSEDGRGRSETKLMKVSLREPSPEIINQERPKDYYFTQYTDEDHANFAKSAVGYMTILKESQMGPYTNWKKFRGRVIDLDKYNKEIDRSILREKILKKRRPGQKQRRAKKLAAERIQERELKAKEIKKMIKKQFHKRGGKKNKKKQVQAKAGATVKPKFRTE</sequence>
<reference key="2">
    <citation type="submission" date="2011-08" db="EMBL/GenBank/DDBJ databases">
        <title>Genome sequence of Naumovozyma castellii.</title>
        <authorList>
            <person name="Gordon J.L."/>
            <person name="Armisen D."/>
            <person name="Proux-Wera E."/>
            <person name="OhEigeartaigh S.S."/>
            <person name="Byrne K.P."/>
            <person name="Wolfe K.H."/>
        </authorList>
    </citation>
    <scope>NUCLEOTIDE SEQUENCE</scope>
    <source>
        <strain>Type strain:CBS 4309</strain>
    </source>
</reference>
<keyword evidence="3" id="KW-1185">Reference proteome</keyword>
<name>G0VIG3_NAUCA</name>
<proteinExistence type="predicted"/>
<accession>G0VIG3</accession>
<dbReference type="InParanoid" id="G0VIG3"/>
<feature type="compositionally biased region" description="Basic residues" evidence="1">
    <location>
        <begin position="227"/>
        <end position="242"/>
    </location>
</feature>